<dbReference type="PANTHER" id="PTHR11362">
    <property type="entry name" value="PHOSPHATIDYLETHANOLAMINE-BINDING PROTEIN"/>
    <property type="match status" value="1"/>
</dbReference>
<dbReference type="GeneID" id="93615662"/>
<dbReference type="RefSeq" id="XP_067519382.1">
    <property type="nucleotide sequence ID" value="XM_067663281.1"/>
</dbReference>
<feature type="signal peptide" evidence="2">
    <location>
        <begin position="1"/>
        <end position="17"/>
    </location>
</feature>
<reference evidence="3 4" key="1">
    <citation type="journal article" date="2009" name="PLoS Genet.">
        <title>Genomic analysis of the basal lineage fungus Rhizopus oryzae reveals a whole-genome duplication.</title>
        <authorList>
            <person name="Ma L.-J."/>
            <person name="Ibrahim A.S."/>
            <person name="Skory C."/>
            <person name="Grabherr M.G."/>
            <person name="Burger G."/>
            <person name="Butler M."/>
            <person name="Elias M."/>
            <person name="Idnurm A."/>
            <person name="Lang B.F."/>
            <person name="Sone T."/>
            <person name="Abe A."/>
            <person name="Calvo S.E."/>
            <person name="Corrochano L.M."/>
            <person name="Engels R."/>
            <person name="Fu J."/>
            <person name="Hansberg W."/>
            <person name="Kim J.-M."/>
            <person name="Kodira C.D."/>
            <person name="Koehrsen M.J."/>
            <person name="Liu B."/>
            <person name="Miranda-Saavedra D."/>
            <person name="O'Leary S."/>
            <person name="Ortiz-Castellanos L."/>
            <person name="Poulter R."/>
            <person name="Rodriguez-Romero J."/>
            <person name="Ruiz-Herrera J."/>
            <person name="Shen Y.-Q."/>
            <person name="Zeng Q."/>
            <person name="Galagan J."/>
            <person name="Birren B.W."/>
            <person name="Cuomo C.A."/>
            <person name="Wickes B.L."/>
        </authorList>
    </citation>
    <scope>NUCLEOTIDE SEQUENCE [LARGE SCALE GENOMIC DNA]</scope>
    <source>
        <strain evidence="4">RA 99-880 / ATCC MYA-4621 / FGSC 9543 / NRRL 43880</strain>
    </source>
</reference>
<name>I1C6A6_RHIO9</name>
<keyword evidence="2" id="KW-0732">Signal</keyword>
<evidence type="ECO:0000256" key="2">
    <source>
        <dbReference type="SAM" id="SignalP"/>
    </source>
</evidence>
<dbReference type="Gene3D" id="3.90.280.10">
    <property type="entry name" value="PEBP-like"/>
    <property type="match status" value="1"/>
</dbReference>
<dbReference type="STRING" id="246409.I1C6A6"/>
<keyword evidence="4" id="KW-1185">Reference proteome</keyword>
<sequence>MVRFYTLIFATLASVYALSPEASILKEFEPKIELRVQFDNLVLENGMEITSTQASNAPIVSFERLSDDKEYTVIMFDANTRLYHWIVTNIHEVEKEGTSASVQVPYKETIPSHNYVFAVFEQAEKDQFLTVSDYFDMSELADTNRLQLASAMYMKQKENVELKKRAKEENTQFGRLIDSFTNNLRGILKEYGIEIGVQSVSNYDYEQGRAFASSFEAVRSVLAERQRLNSNIAFSPLYDQGVEFVSSFKAVKSVLNEKQKNNNDQHLATAPIHAAGLFPNSGAQINNQFVDQDEFESIRSIEGAINKIARTFQNHASSTHAYPAQTAVPSIRAKLPQNNKNVDPWFIDDILDVVEGILSLHKKINDRLNGNRQPQVSEEQDAAAINEIA</sequence>
<evidence type="ECO:0000256" key="1">
    <source>
        <dbReference type="SAM" id="MobiDB-lite"/>
    </source>
</evidence>
<dbReference type="EMBL" id="CH476737">
    <property type="protein sequence ID" value="EIE83986.1"/>
    <property type="molecule type" value="Genomic_DNA"/>
</dbReference>
<evidence type="ECO:0000313" key="4">
    <source>
        <dbReference type="Proteomes" id="UP000009138"/>
    </source>
</evidence>
<dbReference type="OrthoDB" id="2243710at2759"/>
<gene>
    <name evidence="3" type="ORF">RO3G_08691</name>
</gene>
<dbReference type="VEuPathDB" id="FungiDB:RO3G_08691"/>
<feature type="chain" id="PRO_5003638374" description="WH1 domain-containing protein" evidence="2">
    <location>
        <begin position="18"/>
        <end position="389"/>
    </location>
</feature>
<evidence type="ECO:0000313" key="3">
    <source>
        <dbReference type="EMBL" id="EIE83986.1"/>
    </source>
</evidence>
<evidence type="ECO:0008006" key="5">
    <source>
        <dbReference type="Google" id="ProtNLM"/>
    </source>
</evidence>
<dbReference type="Proteomes" id="UP000009138">
    <property type="component" value="Unassembled WGS sequence"/>
</dbReference>
<protein>
    <recommendedName>
        <fullName evidence="5">WH1 domain-containing protein</fullName>
    </recommendedName>
</protein>
<dbReference type="PANTHER" id="PTHR11362:SF82">
    <property type="entry name" value="PHOSPHATIDYLETHANOLAMINE-BINDING PROTEIN 4"/>
    <property type="match status" value="1"/>
</dbReference>
<dbReference type="InterPro" id="IPR036610">
    <property type="entry name" value="PEBP-like_sf"/>
</dbReference>
<dbReference type="InParanoid" id="I1C6A6"/>
<dbReference type="SUPFAM" id="SSF49777">
    <property type="entry name" value="PEBP-like"/>
    <property type="match status" value="1"/>
</dbReference>
<dbReference type="AlphaFoldDB" id="I1C6A6"/>
<proteinExistence type="predicted"/>
<accession>I1C6A6</accession>
<feature type="compositionally biased region" description="Polar residues" evidence="1">
    <location>
        <begin position="368"/>
        <end position="377"/>
    </location>
</feature>
<dbReference type="InterPro" id="IPR035810">
    <property type="entry name" value="PEBP_euk"/>
</dbReference>
<organism evidence="3 4">
    <name type="scientific">Rhizopus delemar (strain RA 99-880 / ATCC MYA-4621 / FGSC 9543 / NRRL 43880)</name>
    <name type="common">Mucormycosis agent</name>
    <name type="synonym">Rhizopus arrhizus var. delemar</name>
    <dbReference type="NCBI Taxonomy" id="246409"/>
    <lineage>
        <taxon>Eukaryota</taxon>
        <taxon>Fungi</taxon>
        <taxon>Fungi incertae sedis</taxon>
        <taxon>Mucoromycota</taxon>
        <taxon>Mucoromycotina</taxon>
        <taxon>Mucoromycetes</taxon>
        <taxon>Mucorales</taxon>
        <taxon>Mucorineae</taxon>
        <taxon>Rhizopodaceae</taxon>
        <taxon>Rhizopus</taxon>
    </lineage>
</organism>
<feature type="region of interest" description="Disordered" evidence="1">
    <location>
        <begin position="368"/>
        <end position="389"/>
    </location>
</feature>